<dbReference type="STRING" id="36087.A0A077ZB62"/>
<evidence type="ECO:0000259" key="1">
    <source>
        <dbReference type="Pfam" id="PF05018"/>
    </source>
</evidence>
<keyword evidence="3" id="KW-1185">Reference proteome</keyword>
<protein>
    <submittedName>
        <fullName evidence="2">DUF667 domain containing protein</fullName>
    </submittedName>
</protein>
<name>A0A077ZB62_TRITR</name>
<gene>
    <name evidence="2" type="ORF">TTRE_0000586801</name>
</gene>
<sequence length="192" mass="22095">MFRNTFQSGLLSVFYSLGNKPLQLWEQQTQNGFIKVVEDDDIRSPVVEMVGSSIDGACIRCPLDAKLTLGIKMPYLVLVVKNMKRYFAFEVELLDSKGTTRRFRANNFQSNTRTKPYICTIPLRLDNGWNSVHFNLADFTKRAYGTNYVETSRITVHANCRLRSVYFADRIYAEDELPQEFRLSIPVSSKSL</sequence>
<reference evidence="2" key="2">
    <citation type="submission" date="2014-03" db="EMBL/GenBank/DDBJ databases">
        <title>The whipworm genome and dual-species transcriptomics of an intimate host-pathogen interaction.</title>
        <authorList>
            <person name="Foth B.J."/>
            <person name="Tsai I.J."/>
            <person name="Reid A.J."/>
            <person name="Bancroft A.J."/>
            <person name="Nichol S."/>
            <person name="Tracey A."/>
            <person name="Holroyd N."/>
            <person name="Cotton J.A."/>
            <person name="Stanley E.J."/>
            <person name="Zarowiecki M."/>
            <person name="Liu J.Z."/>
            <person name="Huckvale T."/>
            <person name="Cooper P.J."/>
            <person name="Grencis R.K."/>
            <person name="Berriman M."/>
        </authorList>
    </citation>
    <scope>NUCLEOTIDE SEQUENCE [LARGE SCALE GENOMIC DNA]</scope>
</reference>
<reference evidence="2" key="1">
    <citation type="submission" date="2014-01" db="EMBL/GenBank/DDBJ databases">
        <authorList>
            <person name="Aslett M."/>
        </authorList>
    </citation>
    <scope>NUCLEOTIDE SEQUENCE</scope>
</reference>
<evidence type="ECO:0000313" key="3">
    <source>
        <dbReference type="Proteomes" id="UP000030665"/>
    </source>
</evidence>
<dbReference type="Proteomes" id="UP000030665">
    <property type="component" value="Unassembled WGS sequence"/>
</dbReference>
<dbReference type="InterPro" id="IPR007714">
    <property type="entry name" value="CFA20_dom"/>
</dbReference>
<evidence type="ECO:0000313" key="2">
    <source>
        <dbReference type="EMBL" id="CDW57576.1"/>
    </source>
</evidence>
<dbReference type="PANTHER" id="PTHR12458">
    <property type="entry name" value="ORF PROTEIN"/>
    <property type="match status" value="1"/>
</dbReference>
<proteinExistence type="predicted"/>
<dbReference type="Pfam" id="PF05018">
    <property type="entry name" value="CFA20_dom"/>
    <property type="match status" value="1"/>
</dbReference>
<dbReference type="EMBL" id="HG806182">
    <property type="protein sequence ID" value="CDW57576.1"/>
    <property type="molecule type" value="Genomic_DNA"/>
</dbReference>
<feature type="domain" description="CFA20" evidence="1">
    <location>
        <begin position="1"/>
        <end position="184"/>
    </location>
</feature>
<dbReference type="AlphaFoldDB" id="A0A077ZB62"/>
<organism evidence="2 3">
    <name type="scientific">Trichuris trichiura</name>
    <name type="common">Whipworm</name>
    <name type="synonym">Trichocephalus trichiurus</name>
    <dbReference type="NCBI Taxonomy" id="36087"/>
    <lineage>
        <taxon>Eukaryota</taxon>
        <taxon>Metazoa</taxon>
        <taxon>Ecdysozoa</taxon>
        <taxon>Nematoda</taxon>
        <taxon>Enoplea</taxon>
        <taxon>Dorylaimia</taxon>
        <taxon>Trichinellida</taxon>
        <taxon>Trichuridae</taxon>
        <taxon>Trichuris</taxon>
    </lineage>
</organism>
<dbReference type="OrthoDB" id="7486196at2759"/>
<dbReference type="InterPro" id="IPR040441">
    <property type="entry name" value="CFA20/CFAP20DC"/>
</dbReference>
<accession>A0A077ZB62</accession>